<gene>
    <name evidence="6" type="ORF">TSUD_219440</name>
</gene>
<feature type="compositionally biased region" description="Polar residues" evidence="4">
    <location>
        <begin position="11"/>
        <end position="22"/>
    </location>
</feature>
<proteinExistence type="predicted"/>
<accession>A0A2Z6N5R6</accession>
<sequence length="96" mass="10773">MGSMERRHGSNDNQTVGSGNDVSQSHASSSTSGRRGRSCFCGVRTILLTVRKGNNAGRQFWRCPFWMTPDFYVGCLNGLMKKIVWTNLNMMLLQLL</sequence>
<keyword evidence="1" id="KW-0479">Metal-binding</keyword>
<dbReference type="InterPro" id="IPR010666">
    <property type="entry name" value="Znf_GRF"/>
</dbReference>
<evidence type="ECO:0000313" key="7">
    <source>
        <dbReference type="Proteomes" id="UP000242715"/>
    </source>
</evidence>
<dbReference type="EMBL" id="DF973796">
    <property type="protein sequence ID" value="GAU40234.1"/>
    <property type="molecule type" value="Genomic_DNA"/>
</dbReference>
<protein>
    <recommendedName>
        <fullName evidence="5">GRF-type domain-containing protein</fullName>
    </recommendedName>
</protein>
<keyword evidence="3" id="KW-0862">Zinc</keyword>
<evidence type="ECO:0000256" key="4">
    <source>
        <dbReference type="SAM" id="MobiDB-lite"/>
    </source>
</evidence>
<dbReference type="OrthoDB" id="10610347at2759"/>
<name>A0A2Z6N5R6_TRISU</name>
<reference evidence="7" key="1">
    <citation type="journal article" date="2017" name="Front. Plant Sci.">
        <title>Climate Clever Clovers: New Paradigm to Reduce the Environmental Footprint of Ruminants by Breeding Low Methanogenic Forages Utilizing Haplotype Variation.</title>
        <authorList>
            <person name="Kaur P."/>
            <person name="Appels R."/>
            <person name="Bayer P.E."/>
            <person name="Keeble-Gagnere G."/>
            <person name="Wang J."/>
            <person name="Hirakawa H."/>
            <person name="Shirasawa K."/>
            <person name="Vercoe P."/>
            <person name="Stefanova K."/>
            <person name="Durmic Z."/>
            <person name="Nichols P."/>
            <person name="Revell C."/>
            <person name="Isobe S.N."/>
            <person name="Edwards D."/>
            <person name="Erskine W."/>
        </authorList>
    </citation>
    <scope>NUCLEOTIDE SEQUENCE [LARGE SCALE GENOMIC DNA]</scope>
    <source>
        <strain evidence="7">cv. Daliak</strain>
    </source>
</reference>
<dbReference type="GO" id="GO:0008270">
    <property type="term" value="F:zinc ion binding"/>
    <property type="evidence" value="ECO:0007669"/>
    <property type="project" value="UniProtKB-KW"/>
</dbReference>
<evidence type="ECO:0000313" key="6">
    <source>
        <dbReference type="EMBL" id="GAU40234.1"/>
    </source>
</evidence>
<evidence type="ECO:0000259" key="5">
    <source>
        <dbReference type="Pfam" id="PF06839"/>
    </source>
</evidence>
<keyword evidence="7" id="KW-1185">Reference proteome</keyword>
<feature type="domain" description="GRF-type" evidence="5">
    <location>
        <begin position="38"/>
        <end position="64"/>
    </location>
</feature>
<evidence type="ECO:0000256" key="3">
    <source>
        <dbReference type="ARBA" id="ARBA00022833"/>
    </source>
</evidence>
<dbReference type="AlphaFoldDB" id="A0A2Z6N5R6"/>
<feature type="compositionally biased region" description="Low complexity" evidence="4">
    <location>
        <begin position="23"/>
        <end position="33"/>
    </location>
</feature>
<feature type="compositionally biased region" description="Basic and acidic residues" evidence="4">
    <location>
        <begin position="1"/>
        <end position="10"/>
    </location>
</feature>
<evidence type="ECO:0000256" key="1">
    <source>
        <dbReference type="ARBA" id="ARBA00022723"/>
    </source>
</evidence>
<keyword evidence="2" id="KW-0863">Zinc-finger</keyword>
<organism evidence="6 7">
    <name type="scientific">Trifolium subterraneum</name>
    <name type="common">Subterranean clover</name>
    <dbReference type="NCBI Taxonomy" id="3900"/>
    <lineage>
        <taxon>Eukaryota</taxon>
        <taxon>Viridiplantae</taxon>
        <taxon>Streptophyta</taxon>
        <taxon>Embryophyta</taxon>
        <taxon>Tracheophyta</taxon>
        <taxon>Spermatophyta</taxon>
        <taxon>Magnoliopsida</taxon>
        <taxon>eudicotyledons</taxon>
        <taxon>Gunneridae</taxon>
        <taxon>Pentapetalae</taxon>
        <taxon>rosids</taxon>
        <taxon>fabids</taxon>
        <taxon>Fabales</taxon>
        <taxon>Fabaceae</taxon>
        <taxon>Papilionoideae</taxon>
        <taxon>50 kb inversion clade</taxon>
        <taxon>NPAAA clade</taxon>
        <taxon>Hologalegina</taxon>
        <taxon>IRL clade</taxon>
        <taxon>Trifolieae</taxon>
        <taxon>Trifolium</taxon>
    </lineage>
</organism>
<dbReference type="Proteomes" id="UP000242715">
    <property type="component" value="Unassembled WGS sequence"/>
</dbReference>
<dbReference type="Pfam" id="PF06839">
    <property type="entry name" value="Zn_ribbon_GRF"/>
    <property type="match status" value="1"/>
</dbReference>
<feature type="region of interest" description="Disordered" evidence="4">
    <location>
        <begin position="1"/>
        <end position="37"/>
    </location>
</feature>
<evidence type="ECO:0000256" key="2">
    <source>
        <dbReference type="ARBA" id="ARBA00022771"/>
    </source>
</evidence>